<evidence type="ECO:0008006" key="5">
    <source>
        <dbReference type="Google" id="ProtNLM"/>
    </source>
</evidence>
<evidence type="ECO:0000313" key="3">
    <source>
        <dbReference type="EMBL" id="MFC5386875.1"/>
    </source>
</evidence>
<feature type="chain" id="PRO_5045298834" description="Lipoprotein" evidence="2">
    <location>
        <begin position="27"/>
        <end position="137"/>
    </location>
</feature>
<evidence type="ECO:0000256" key="1">
    <source>
        <dbReference type="SAM" id="MobiDB-lite"/>
    </source>
</evidence>
<keyword evidence="2" id="KW-0732">Signal</keyword>
<dbReference type="Proteomes" id="UP001596016">
    <property type="component" value="Unassembled WGS sequence"/>
</dbReference>
<sequence length="137" mass="14384">MTADIEKAPIKTIRFSFVLATLAALAVVSGCAASSSVQTQSASRYSSPGNLVGPQDTGHYPNLNIRPEKAAAQFTDDEARAKLAALEAQRNAARNPARAAYDKNEAAALRRLGSSHGAQTLRQIEGGCDVALDPTCK</sequence>
<reference evidence="4" key="1">
    <citation type="journal article" date="2019" name="Int. J. Syst. Evol. Microbiol.">
        <title>The Global Catalogue of Microorganisms (GCM) 10K type strain sequencing project: providing services to taxonomists for standard genome sequencing and annotation.</title>
        <authorList>
            <consortium name="The Broad Institute Genomics Platform"/>
            <consortium name="The Broad Institute Genome Sequencing Center for Infectious Disease"/>
            <person name="Wu L."/>
            <person name="Ma J."/>
        </authorList>
    </citation>
    <scope>NUCLEOTIDE SEQUENCE [LARGE SCALE GENOMIC DNA]</scope>
    <source>
        <strain evidence="4">CGMCC 4.1415</strain>
    </source>
</reference>
<dbReference type="EMBL" id="JBHSLL010000046">
    <property type="protein sequence ID" value="MFC5386875.1"/>
    <property type="molecule type" value="Genomic_DNA"/>
</dbReference>
<feature type="signal peptide" evidence="2">
    <location>
        <begin position="1"/>
        <end position="26"/>
    </location>
</feature>
<feature type="region of interest" description="Disordered" evidence="1">
    <location>
        <begin position="38"/>
        <end position="60"/>
    </location>
</feature>
<dbReference type="RefSeq" id="WP_378230286.1">
    <property type="nucleotide sequence ID" value="NZ_JBHSLL010000046.1"/>
</dbReference>
<gene>
    <name evidence="3" type="ORF">ACFPLB_12990</name>
</gene>
<comment type="caution">
    <text evidence="3">The sequence shown here is derived from an EMBL/GenBank/DDBJ whole genome shotgun (WGS) entry which is preliminary data.</text>
</comment>
<organism evidence="3 4">
    <name type="scientific">Aquamicrobium segne</name>
    <dbReference type="NCBI Taxonomy" id="469547"/>
    <lineage>
        <taxon>Bacteria</taxon>
        <taxon>Pseudomonadati</taxon>
        <taxon>Pseudomonadota</taxon>
        <taxon>Alphaproteobacteria</taxon>
        <taxon>Hyphomicrobiales</taxon>
        <taxon>Phyllobacteriaceae</taxon>
        <taxon>Aquamicrobium</taxon>
    </lineage>
</organism>
<feature type="compositionally biased region" description="Low complexity" evidence="1">
    <location>
        <begin position="38"/>
        <end position="47"/>
    </location>
</feature>
<protein>
    <recommendedName>
        <fullName evidence="5">Lipoprotein</fullName>
    </recommendedName>
</protein>
<accession>A0ABW0GZE6</accession>
<proteinExistence type="predicted"/>
<name>A0ABW0GZE6_9HYPH</name>
<evidence type="ECO:0000313" key="4">
    <source>
        <dbReference type="Proteomes" id="UP001596016"/>
    </source>
</evidence>
<keyword evidence="4" id="KW-1185">Reference proteome</keyword>
<evidence type="ECO:0000256" key="2">
    <source>
        <dbReference type="SAM" id="SignalP"/>
    </source>
</evidence>
<dbReference type="PROSITE" id="PS51257">
    <property type="entry name" value="PROKAR_LIPOPROTEIN"/>
    <property type="match status" value="1"/>
</dbReference>